<dbReference type="OrthoDB" id="9762933at2"/>
<evidence type="ECO:0000313" key="6">
    <source>
        <dbReference type="EMBL" id="TDS51844.1"/>
    </source>
</evidence>
<dbReference type="InterPro" id="IPR000788">
    <property type="entry name" value="RNR_lg_C"/>
</dbReference>
<dbReference type="InterPro" id="IPR039718">
    <property type="entry name" value="Rrm1"/>
</dbReference>
<dbReference type="GO" id="GO:0009263">
    <property type="term" value="P:deoxyribonucleotide biosynthetic process"/>
    <property type="evidence" value="ECO:0007669"/>
    <property type="project" value="UniProtKB-KW"/>
</dbReference>
<accession>A0A4R7ET29</accession>
<dbReference type="GO" id="GO:0005971">
    <property type="term" value="C:ribonucleoside-diphosphate reductase complex"/>
    <property type="evidence" value="ECO:0007669"/>
    <property type="project" value="TreeGrafter"/>
</dbReference>
<gene>
    <name evidence="6" type="ORF">C8P70_13416</name>
</gene>
<sequence>MNNFSLPLQTDENTDLREKLWWKNSESEQILNRGYLLKGETVEGAIERIAGAAAKRLYKPELKESFQEMIERGWMSLSSPIWANMGTERGLPISCFNVNIPDSIEGITHKLGEVIMQTKIGGGTSGYFGSLRERGSAVTDNGKSSGAVSFMKLFDTAMDTISQGGVRRGAFAAYLDIDHPDCEEFLQIKNIGNPIQNLFYGVCIPDYWMQEMIDGDREKRQLWAKVLESRQQKGMPYLFFSDNVNGSKPQVYKDQNMRINASNLCSEIMLPSSDDESFICCLSSMNLELYDEWKDTEAVKLAIFFLDAVLQEFIEKTEGNYYLSSANKFAKRHRALGLGVLGWHSYLQKNMIPFEGLQAKMLTNQIFQDISAKADKATQELARIYGEPELLKGYGRRNTTTMAIAPTTSSSAILGQTSPGIEPFSSNYYKAGLSKGNFMRQNKYLKQLLESKGIDNEETWRNIMLNGGSVQQLSELTEEEKAVFKTFKEISQLEIIQQAAVRQKYVDQSQSLNLNIPSGLPIKDVNQLMIEAWKLGVKTLYYQRSQSVSKEMVTNLVTCSSCES</sequence>
<evidence type="ECO:0000256" key="2">
    <source>
        <dbReference type="ARBA" id="ARBA00023116"/>
    </source>
</evidence>
<evidence type="ECO:0000259" key="4">
    <source>
        <dbReference type="Pfam" id="PF00317"/>
    </source>
</evidence>
<comment type="caution">
    <text evidence="6">The sequence shown here is derived from an EMBL/GenBank/DDBJ whole genome shotgun (WGS) entry which is preliminary data.</text>
</comment>
<feature type="domain" description="Ribonucleotide reductase large subunit C-terminal" evidence="5">
    <location>
        <begin position="94"/>
        <end position="214"/>
    </location>
</feature>
<dbReference type="NCBIfam" id="NF006577">
    <property type="entry name" value="PRK09102.1"/>
    <property type="match status" value="1"/>
</dbReference>
<feature type="domain" description="Ribonucleotide reductase large subunit N-terminal" evidence="4">
    <location>
        <begin position="27"/>
        <end position="90"/>
    </location>
</feature>
<organism evidence="6 7">
    <name type="scientific">Myroides indicus</name>
    <dbReference type="NCBI Taxonomy" id="1323422"/>
    <lineage>
        <taxon>Bacteria</taxon>
        <taxon>Pseudomonadati</taxon>
        <taxon>Bacteroidota</taxon>
        <taxon>Flavobacteriia</taxon>
        <taxon>Flavobacteriales</taxon>
        <taxon>Flavobacteriaceae</taxon>
        <taxon>Myroides</taxon>
    </lineage>
</organism>
<comment type="catalytic activity">
    <reaction evidence="3">
        <text>a 2'-deoxyribonucleoside 5'-diphosphate + [thioredoxin]-disulfide + H2O = a ribonucleoside 5'-diphosphate + [thioredoxin]-dithiol</text>
        <dbReference type="Rhea" id="RHEA:23252"/>
        <dbReference type="Rhea" id="RHEA-COMP:10698"/>
        <dbReference type="Rhea" id="RHEA-COMP:10700"/>
        <dbReference type="ChEBI" id="CHEBI:15377"/>
        <dbReference type="ChEBI" id="CHEBI:29950"/>
        <dbReference type="ChEBI" id="CHEBI:50058"/>
        <dbReference type="ChEBI" id="CHEBI:57930"/>
        <dbReference type="ChEBI" id="CHEBI:73316"/>
        <dbReference type="EC" id="1.17.4.1"/>
    </reaction>
</comment>
<dbReference type="Pfam" id="PF02867">
    <property type="entry name" value="Ribonuc_red_lgC"/>
    <property type="match status" value="3"/>
</dbReference>
<dbReference type="SUPFAM" id="SSF51998">
    <property type="entry name" value="PFL-like glycyl radical enzymes"/>
    <property type="match status" value="1"/>
</dbReference>
<dbReference type="PANTHER" id="PTHR11573:SF6">
    <property type="entry name" value="RIBONUCLEOSIDE-DIPHOSPHATE REDUCTASE LARGE SUBUNIT"/>
    <property type="match status" value="1"/>
</dbReference>
<keyword evidence="3" id="KW-0560">Oxidoreductase</keyword>
<protein>
    <recommendedName>
        <fullName evidence="3">Ribonucleoside-diphosphate reductase</fullName>
        <ecNumber evidence="3">1.17.4.1</ecNumber>
    </recommendedName>
</protein>
<feature type="domain" description="Ribonucleotide reductase large subunit C-terminal" evidence="5">
    <location>
        <begin position="219"/>
        <end position="386"/>
    </location>
</feature>
<evidence type="ECO:0000256" key="1">
    <source>
        <dbReference type="ARBA" id="ARBA00010406"/>
    </source>
</evidence>
<dbReference type="InterPro" id="IPR013509">
    <property type="entry name" value="RNR_lsu_N"/>
</dbReference>
<dbReference type="AlphaFoldDB" id="A0A4R7ET29"/>
<dbReference type="GO" id="GO:0004748">
    <property type="term" value="F:ribonucleoside-diphosphate reductase activity, thioredoxin disulfide as acceptor"/>
    <property type="evidence" value="ECO:0007669"/>
    <property type="project" value="UniProtKB-EC"/>
</dbReference>
<proteinExistence type="inferred from homology"/>
<dbReference type="RefSeq" id="WP_133713616.1">
    <property type="nucleotide sequence ID" value="NZ_SOAG01000034.1"/>
</dbReference>
<reference evidence="6 7" key="1">
    <citation type="submission" date="2019-03" db="EMBL/GenBank/DDBJ databases">
        <title>Genomic Encyclopedia of Archaeal and Bacterial Type Strains, Phase II (KMG-II): from individual species to whole genera.</title>
        <authorList>
            <person name="Goeker M."/>
        </authorList>
    </citation>
    <scope>NUCLEOTIDE SEQUENCE [LARGE SCALE GENOMIC DNA]</scope>
    <source>
        <strain evidence="6 7">DSM 28213</strain>
    </source>
</reference>
<evidence type="ECO:0000313" key="7">
    <source>
        <dbReference type="Proteomes" id="UP000295215"/>
    </source>
</evidence>
<dbReference type="PANTHER" id="PTHR11573">
    <property type="entry name" value="RIBONUCLEOSIDE-DIPHOSPHATE REDUCTASE LARGE CHAIN"/>
    <property type="match status" value="1"/>
</dbReference>
<dbReference type="PRINTS" id="PR01183">
    <property type="entry name" value="RIBORDTASEM1"/>
</dbReference>
<keyword evidence="2 3" id="KW-0215">Deoxyribonucleotide synthesis</keyword>
<dbReference type="NCBIfam" id="TIGR02510">
    <property type="entry name" value="NrdE-prime"/>
    <property type="match status" value="1"/>
</dbReference>
<dbReference type="Proteomes" id="UP000295215">
    <property type="component" value="Unassembled WGS sequence"/>
</dbReference>
<dbReference type="EC" id="1.17.4.1" evidence="3"/>
<keyword evidence="7" id="KW-1185">Reference proteome</keyword>
<evidence type="ECO:0000259" key="5">
    <source>
        <dbReference type="Pfam" id="PF02867"/>
    </source>
</evidence>
<name>A0A4R7ET29_9FLAO</name>
<comment type="similarity">
    <text evidence="1 3">Belongs to the ribonucleoside diphosphate reductase large chain family.</text>
</comment>
<dbReference type="GO" id="GO:0005524">
    <property type="term" value="F:ATP binding"/>
    <property type="evidence" value="ECO:0007669"/>
    <property type="project" value="InterPro"/>
</dbReference>
<dbReference type="InterPro" id="IPR013350">
    <property type="entry name" value="RNR_alpha"/>
</dbReference>
<dbReference type="Pfam" id="PF00317">
    <property type="entry name" value="Ribonuc_red_lgN"/>
    <property type="match status" value="1"/>
</dbReference>
<feature type="domain" description="Ribonucleotide reductase large subunit C-terminal" evidence="5">
    <location>
        <begin position="391"/>
        <end position="542"/>
    </location>
</feature>
<evidence type="ECO:0000256" key="3">
    <source>
        <dbReference type="RuleBase" id="RU003410"/>
    </source>
</evidence>
<comment type="function">
    <text evidence="3">Provides the precursors necessary for DNA synthesis. Catalyzes the biosynthesis of deoxyribonucleotides from the corresponding ribonucleotides.</text>
</comment>
<dbReference type="EMBL" id="SOAG01000034">
    <property type="protein sequence ID" value="TDS51844.1"/>
    <property type="molecule type" value="Genomic_DNA"/>
</dbReference>
<dbReference type="Gene3D" id="3.20.70.20">
    <property type="match status" value="1"/>
</dbReference>